<gene>
    <name evidence="1" type="ORF">NKI27_03970</name>
</gene>
<name>A0ABY6N4L5_9ALTE</name>
<organism evidence="1 2">
    <name type="scientific">Alkalimarinus alittae</name>
    <dbReference type="NCBI Taxonomy" id="2961619"/>
    <lineage>
        <taxon>Bacteria</taxon>
        <taxon>Pseudomonadati</taxon>
        <taxon>Pseudomonadota</taxon>
        <taxon>Gammaproteobacteria</taxon>
        <taxon>Alteromonadales</taxon>
        <taxon>Alteromonadaceae</taxon>
        <taxon>Alkalimarinus</taxon>
    </lineage>
</organism>
<protein>
    <submittedName>
        <fullName evidence="1">Uncharacterized protein</fullName>
    </submittedName>
</protein>
<keyword evidence="2" id="KW-1185">Reference proteome</keyword>
<sequence length="52" mass="6139">MYLAHSRTKSDIEKVTPLIKAKLTQAHIRKEDQPDVMQRVRQAKTLTTRFKM</sequence>
<dbReference type="RefSeq" id="WP_265048401.1">
    <property type="nucleotide sequence ID" value="NZ_CP100390.1"/>
</dbReference>
<proteinExistence type="predicted"/>
<reference evidence="1" key="1">
    <citation type="submission" date="2022-06" db="EMBL/GenBank/DDBJ databases">
        <title>Alkalimarinus sp. nov., isolated from gut of a Alitta virens.</title>
        <authorList>
            <person name="Yang A.I."/>
            <person name="Shin N.-R."/>
        </authorList>
    </citation>
    <scope>NUCLEOTIDE SEQUENCE</scope>
    <source>
        <strain evidence="1">A2M4</strain>
    </source>
</reference>
<dbReference type="EMBL" id="CP100390">
    <property type="protein sequence ID" value="UZE96917.1"/>
    <property type="molecule type" value="Genomic_DNA"/>
</dbReference>
<evidence type="ECO:0000313" key="2">
    <source>
        <dbReference type="Proteomes" id="UP001163739"/>
    </source>
</evidence>
<evidence type="ECO:0000313" key="1">
    <source>
        <dbReference type="EMBL" id="UZE96917.1"/>
    </source>
</evidence>
<dbReference type="Proteomes" id="UP001163739">
    <property type="component" value="Chromosome"/>
</dbReference>
<accession>A0ABY6N4L5</accession>